<dbReference type="Gene3D" id="3.40.190.10">
    <property type="entry name" value="Periplasmic binding protein-like II"/>
    <property type="match status" value="2"/>
</dbReference>
<keyword evidence="3" id="KW-0732">Signal</keyword>
<dbReference type="Pfam" id="PF13416">
    <property type="entry name" value="SBP_bac_8"/>
    <property type="match status" value="1"/>
</dbReference>
<gene>
    <name evidence="4" type="ORF">GCM10009710_18710</name>
</gene>
<evidence type="ECO:0000313" key="5">
    <source>
        <dbReference type="Proteomes" id="UP001501057"/>
    </source>
</evidence>
<name>A0ABP4W051_9ACTN</name>
<comment type="caution">
    <text evidence="4">The sequence shown here is derived from an EMBL/GenBank/DDBJ whole genome shotgun (WGS) entry which is preliminary data.</text>
</comment>
<keyword evidence="5" id="KW-1185">Reference proteome</keyword>
<evidence type="ECO:0000256" key="2">
    <source>
        <dbReference type="ARBA" id="ARBA00022448"/>
    </source>
</evidence>
<sequence length="419" mass="41694">MCHSGHVTSRGRACVVAVTAGAIVMGSLASCAVGTSDADSGDPSTLRWYVQDAGSYAAIARACSDASEGAFRIELVEAPADPQERRTDLVQRLRTGDDLDLVGVDTSAIGELAAAELLAPVPGDLAGDLADGRTEPSVAAATVDGSLVAAPWWYEPQVLLHRGSVAERAGLDMTEAVTWDLLSAGASRVGGSVQVAGSTADWVRALVAGAADDPDLGVDALVSALDGPAGTAAASVVRTFAASSIGPGPSPDAAVTFAGPGGSFLVGPVSLVASDALAPVRAELRVAPYPLTSSTSTTSRSPLSGTALAVPASAADPETAFQAVTCLTAAPAQQTLVAATGHLPTLSDLLTSTAVAELVISPEVVASALADGAPEPAAPTTHLLEQAIDTTWAPLAAVGPDTPARSAAEARRLLDGGLS</sequence>
<reference evidence="5" key="1">
    <citation type="journal article" date="2019" name="Int. J. Syst. Evol. Microbiol.">
        <title>The Global Catalogue of Microorganisms (GCM) 10K type strain sequencing project: providing services to taxonomists for standard genome sequencing and annotation.</title>
        <authorList>
            <consortium name="The Broad Institute Genomics Platform"/>
            <consortium name="The Broad Institute Genome Sequencing Center for Infectious Disease"/>
            <person name="Wu L."/>
            <person name="Ma J."/>
        </authorList>
    </citation>
    <scope>NUCLEOTIDE SEQUENCE [LARGE SCALE GENOMIC DNA]</scope>
    <source>
        <strain evidence="5">JCM 13518</strain>
    </source>
</reference>
<dbReference type="SUPFAM" id="SSF53850">
    <property type="entry name" value="Periplasmic binding protein-like II"/>
    <property type="match status" value="1"/>
</dbReference>
<comment type="similarity">
    <text evidence="1">Belongs to the bacterial solute-binding protein 1 family.</text>
</comment>
<dbReference type="PANTHER" id="PTHR43649">
    <property type="entry name" value="ARABINOSE-BINDING PROTEIN-RELATED"/>
    <property type="match status" value="1"/>
</dbReference>
<dbReference type="PANTHER" id="PTHR43649:SF34">
    <property type="entry name" value="ABC TRANSPORTER PERIPLASMIC-BINDING PROTEIN YCJN-RELATED"/>
    <property type="match status" value="1"/>
</dbReference>
<dbReference type="InterPro" id="IPR006059">
    <property type="entry name" value="SBP"/>
</dbReference>
<evidence type="ECO:0000256" key="1">
    <source>
        <dbReference type="ARBA" id="ARBA00008520"/>
    </source>
</evidence>
<dbReference type="EMBL" id="BAAAME010000004">
    <property type="protein sequence ID" value="GAA1738654.1"/>
    <property type="molecule type" value="Genomic_DNA"/>
</dbReference>
<proteinExistence type="inferred from homology"/>
<evidence type="ECO:0008006" key="6">
    <source>
        <dbReference type="Google" id="ProtNLM"/>
    </source>
</evidence>
<dbReference type="Proteomes" id="UP001501057">
    <property type="component" value="Unassembled WGS sequence"/>
</dbReference>
<accession>A0ABP4W051</accession>
<keyword evidence="2" id="KW-0813">Transport</keyword>
<evidence type="ECO:0000313" key="4">
    <source>
        <dbReference type="EMBL" id="GAA1738654.1"/>
    </source>
</evidence>
<protein>
    <recommendedName>
        <fullName evidence="6">Extracellular solute-binding protein</fullName>
    </recommendedName>
</protein>
<evidence type="ECO:0000256" key="3">
    <source>
        <dbReference type="ARBA" id="ARBA00022729"/>
    </source>
</evidence>
<organism evidence="4 5">
    <name type="scientific">Aeromicrobium alkaliterrae</name>
    <dbReference type="NCBI Taxonomy" id="302168"/>
    <lineage>
        <taxon>Bacteria</taxon>
        <taxon>Bacillati</taxon>
        <taxon>Actinomycetota</taxon>
        <taxon>Actinomycetes</taxon>
        <taxon>Propionibacteriales</taxon>
        <taxon>Nocardioidaceae</taxon>
        <taxon>Aeromicrobium</taxon>
    </lineage>
</organism>
<dbReference type="InterPro" id="IPR050490">
    <property type="entry name" value="Bact_solute-bd_prot1"/>
</dbReference>